<evidence type="ECO:0000313" key="3">
    <source>
        <dbReference type="Proteomes" id="UP000176451"/>
    </source>
</evidence>
<dbReference type="STRING" id="1797469.A3F08_03535"/>
<organism evidence="2 3">
    <name type="scientific">Candidatus Berkelbacteria bacterium RIFCSPHIGHO2_12_FULL_36_9</name>
    <dbReference type="NCBI Taxonomy" id="1797469"/>
    <lineage>
        <taxon>Bacteria</taxon>
        <taxon>Candidatus Berkelbacteria</taxon>
    </lineage>
</organism>
<dbReference type="SUPFAM" id="SSF143422">
    <property type="entry name" value="Transposase IS200-like"/>
    <property type="match status" value="1"/>
</dbReference>
<gene>
    <name evidence="2" type="ORF">A3F08_03535</name>
</gene>
<protein>
    <recommendedName>
        <fullName evidence="1">Transposase IS200-like domain-containing protein</fullName>
    </recommendedName>
</protein>
<dbReference type="Gene3D" id="3.30.70.1290">
    <property type="entry name" value="Transposase IS200-like"/>
    <property type="match status" value="1"/>
</dbReference>
<sequence>MPYRLIPLATGEVYHVYNRGVEKRNIFLTNRDHRRCLETILYYQQKGSTISFSKQHRGFLEEINNLQNDKLVEIICYTLMPNHIHLILKQIEDNGISIFMSKFADSYAKYFNTKHKRVGPLFQGQFKAKLIESDEQLVHTNRYIVLNPLVAKICKSLEDYPWSSYHEYVSNFKGICDKDLILGQFGNSKNKYKKFIDDHLVYAQTLEIIKKVMIDEN</sequence>
<dbReference type="InterPro" id="IPR036515">
    <property type="entry name" value="Transposase_17_sf"/>
</dbReference>
<proteinExistence type="predicted"/>
<name>A0A1F5EKH9_9BACT</name>
<dbReference type="GO" id="GO:0006313">
    <property type="term" value="P:DNA transposition"/>
    <property type="evidence" value="ECO:0007669"/>
    <property type="project" value="InterPro"/>
</dbReference>
<dbReference type="GO" id="GO:0004803">
    <property type="term" value="F:transposase activity"/>
    <property type="evidence" value="ECO:0007669"/>
    <property type="project" value="InterPro"/>
</dbReference>
<evidence type="ECO:0000259" key="1">
    <source>
        <dbReference type="SMART" id="SM01321"/>
    </source>
</evidence>
<accession>A0A1F5EKH9</accession>
<dbReference type="SMART" id="SM01321">
    <property type="entry name" value="Y1_Tnp"/>
    <property type="match status" value="1"/>
</dbReference>
<dbReference type="PANTHER" id="PTHR34322">
    <property type="entry name" value="TRANSPOSASE, Y1_TNP DOMAIN-CONTAINING"/>
    <property type="match status" value="1"/>
</dbReference>
<dbReference type="PANTHER" id="PTHR34322:SF2">
    <property type="entry name" value="TRANSPOSASE IS200-LIKE DOMAIN-CONTAINING PROTEIN"/>
    <property type="match status" value="1"/>
</dbReference>
<dbReference type="EMBL" id="MEZV01000003">
    <property type="protein sequence ID" value="OGD67929.1"/>
    <property type="molecule type" value="Genomic_DNA"/>
</dbReference>
<evidence type="ECO:0000313" key="2">
    <source>
        <dbReference type="EMBL" id="OGD67929.1"/>
    </source>
</evidence>
<dbReference type="AlphaFoldDB" id="A0A1F5EKH9"/>
<dbReference type="Pfam" id="PF01797">
    <property type="entry name" value="Y1_Tnp"/>
    <property type="match status" value="1"/>
</dbReference>
<reference evidence="2 3" key="1">
    <citation type="journal article" date="2016" name="Nat. Commun.">
        <title>Thousands of microbial genomes shed light on interconnected biogeochemical processes in an aquifer system.</title>
        <authorList>
            <person name="Anantharaman K."/>
            <person name="Brown C.T."/>
            <person name="Hug L.A."/>
            <person name="Sharon I."/>
            <person name="Castelle C.J."/>
            <person name="Probst A.J."/>
            <person name="Thomas B.C."/>
            <person name="Singh A."/>
            <person name="Wilkins M.J."/>
            <person name="Karaoz U."/>
            <person name="Brodie E.L."/>
            <person name="Williams K.H."/>
            <person name="Hubbard S.S."/>
            <person name="Banfield J.F."/>
        </authorList>
    </citation>
    <scope>NUCLEOTIDE SEQUENCE [LARGE SCALE GENOMIC DNA]</scope>
</reference>
<dbReference type="GO" id="GO:0003677">
    <property type="term" value="F:DNA binding"/>
    <property type="evidence" value="ECO:0007669"/>
    <property type="project" value="InterPro"/>
</dbReference>
<feature type="domain" description="Transposase IS200-like" evidence="1">
    <location>
        <begin position="9"/>
        <end position="147"/>
    </location>
</feature>
<dbReference type="Proteomes" id="UP000176451">
    <property type="component" value="Unassembled WGS sequence"/>
</dbReference>
<dbReference type="InterPro" id="IPR002686">
    <property type="entry name" value="Transposase_17"/>
</dbReference>
<comment type="caution">
    <text evidence="2">The sequence shown here is derived from an EMBL/GenBank/DDBJ whole genome shotgun (WGS) entry which is preliminary data.</text>
</comment>